<evidence type="ECO:0000256" key="1">
    <source>
        <dbReference type="ARBA" id="ARBA00001974"/>
    </source>
</evidence>
<accession>A0A975Q2R9</accession>
<evidence type="ECO:0000256" key="4">
    <source>
        <dbReference type="ARBA" id="ARBA00023002"/>
    </source>
</evidence>
<reference evidence="6" key="1">
    <citation type="submission" date="2021-04" db="EMBL/GenBank/DDBJ databases">
        <title>Isolation of p-tert-butylphenol degrading bacteria Sphingobium phenoxybenzoativorans Tas13 from active sludge.</title>
        <authorList>
            <person name="Li Y."/>
        </authorList>
    </citation>
    <scope>NUCLEOTIDE SEQUENCE</scope>
    <source>
        <strain evidence="6">Tas13</strain>
    </source>
</reference>
<dbReference type="Proteomes" id="UP000681425">
    <property type="component" value="Chromosome"/>
</dbReference>
<dbReference type="Pfam" id="PF00890">
    <property type="entry name" value="FAD_binding_2"/>
    <property type="match status" value="1"/>
</dbReference>
<dbReference type="GO" id="GO:0016491">
    <property type="term" value="F:oxidoreductase activity"/>
    <property type="evidence" value="ECO:0007669"/>
    <property type="project" value="UniProtKB-KW"/>
</dbReference>
<dbReference type="InterPro" id="IPR036188">
    <property type="entry name" value="FAD/NAD-bd_sf"/>
</dbReference>
<dbReference type="EMBL" id="CP073910">
    <property type="protein sequence ID" value="QUT06747.1"/>
    <property type="molecule type" value="Genomic_DNA"/>
</dbReference>
<dbReference type="PANTHER" id="PTHR43400:SF7">
    <property type="entry name" value="FAD-DEPENDENT OXIDOREDUCTASE 2 FAD BINDING DOMAIN-CONTAINING PROTEIN"/>
    <property type="match status" value="1"/>
</dbReference>
<name>A0A975Q2R9_9SPHN</name>
<dbReference type="InterPro" id="IPR050315">
    <property type="entry name" value="FAD-oxidoreductase_2"/>
</dbReference>
<evidence type="ECO:0000256" key="2">
    <source>
        <dbReference type="ARBA" id="ARBA00022630"/>
    </source>
</evidence>
<dbReference type="SUPFAM" id="SSF56425">
    <property type="entry name" value="Succinate dehydrogenase/fumarate reductase flavoprotein, catalytic domain"/>
    <property type="match status" value="1"/>
</dbReference>
<dbReference type="Gene3D" id="3.90.700.10">
    <property type="entry name" value="Succinate dehydrogenase/fumarate reductase flavoprotein, catalytic domain"/>
    <property type="match status" value="1"/>
</dbReference>
<comment type="cofactor">
    <cofactor evidence="1">
        <name>FAD</name>
        <dbReference type="ChEBI" id="CHEBI:57692"/>
    </cofactor>
</comment>
<evidence type="ECO:0000313" key="6">
    <source>
        <dbReference type="EMBL" id="QUT06747.1"/>
    </source>
</evidence>
<evidence type="ECO:0000313" key="7">
    <source>
        <dbReference type="Proteomes" id="UP000681425"/>
    </source>
</evidence>
<sequence length="477" mass="52141">MSAAVTAAEGGAKVALLERAPYDERGGNSRYTEAWMRMKTEDEVADDLIDLFLERGHGAIGPEFLKEVSNDYENWPQNVRAYPFNDPEIVGSLAENAPGTMAWLKEHGVKFTFHSPMLLQKGPERMGPSGGGLAIVEALATSAEKLGVEIMYQTTGRSLLLDDAGNIRGVRCWSKEKGNFAIETPNVVIASGGYQGNLEMMTRYVGHNAHLTRPVSPGGVFNKGEGIEMMLAVGAAPAGQYDMFHGEPVDPRSPKHEALIAVVNYGILVNVHGKRFMDEGSNRYELIYDDVSWTIMRQKLGIAHLLFDSRMFDIPNIRTRIKTDQEPIRASSIAEMASKIGVPERVLIETVRNYNAATVEGDYDTTRLDDLHTQGLALPKSNWARPIDESDLYAYPIMCANTFTCGGVKITKDAQVVNRDGEPIPGLYASGETVGLYYNLYVGATSVLRGLVFGRQAGRKICETLGAKGKTTPSIAA</sequence>
<keyword evidence="4" id="KW-0560">Oxidoreductase</keyword>
<dbReference type="SUPFAM" id="SSF51905">
    <property type="entry name" value="FAD/NAD(P)-binding domain"/>
    <property type="match status" value="1"/>
</dbReference>
<evidence type="ECO:0000256" key="3">
    <source>
        <dbReference type="ARBA" id="ARBA00022827"/>
    </source>
</evidence>
<dbReference type="KEGG" id="spph:KFK14_04705"/>
<keyword evidence="3" id="KW-0274">FAD</keyword>
<protein>
    <submittedName>
        <fullName evidence="6">FAD-binding protein</fullName>
    </submittedName>
</protein>
<dbReference type="AlphaFoldDB" id="A0A975Q2R9"/>
<proteinExistence type="predicted"/>
<evidence type="ECO:0000259" key="5">
    <source>
        <dbReference type="Pfam" id="PF00890"/>
    </source>
</evidence>
<gene>
    <name evidence="6" type="ORF">KFK14_04705</name>
</gene>
<dbReference type="PANTHER" id="PTHR43400">
    <property type="entry name" value="FUMARATE REDUCTASE"/>
    <property type="match status" value="1"/>
</dbReference>
<dbReference type="InterPro" id="IPR027477">
    <property type="entry name" value="Succ_DH/fumarate_Rdtase_cat_sf"/>
</dbReference>
<keyword evidence="7" id="KW-1185">Reference proteome</keyword>
<feature type="domain" description="FAD-dependent oxidoreductase 2 FAD-binding" evidence="5">
    <location>
        <begin position="1"/>
        <end position="437"/>
    </location>
</feature>
<dbReference type="Gene3D" id="3.50.50.60">
    <property type="entry name" value="FAD/NAD(P)-binding domain"/>
    <property type="match status" value="1"/>
</dbReference>
<keyword evidence="2" id="KW-0285">Flavoprotein</keyword>
<dbReference type="InterPro" id="IPR003953">
    <property type="entry name" value="FAD-dep_OxRdtase_2_FAD-bd"/>
</dbReference>
<organism evidence="6 7">
    <name type="scientific">Sphingobium phenoxybenzoativorans</name>
    <dbReference type="NCBI Taxonomy" id="1592790"/>
    <lineage>
        <taxon>Bacteria</taxon>
        <taxon>Pseudomonadati</taxon>
        <taxon>Pseudomonadota</taxon>
        <taxon>Alphaproteobacteria</taxon>
        <taxon>Sphingomonadales</taxon>
        <taxon>Sphingomonadaceae</taxon>
        <taxon>Sphingobium</taxon>
    </lineage>
</organism>